<dbReference type="OrthoDB" id="9788600at2"/>
<evidence type="ECO:0000313" key="2">
    <source>
        <dbReference type="EMBL" id="SDY00013.1"/>
    </source>
</evidence>
<dbReference type="SMART" id="SM00850">
    <property type="entry name" value="LytTR"/>
    <property type="match status" value="1"/>
</dbReference>
<evidence type="ECO:0000259" key="1">
    <source>
        <dbReference type="PROSITE" id="PS50930"/>
    </source>
</evidence>
<dbReference type="InterPro" id="IPR007492">
    <property type="entry name" value="LytTR_DNA-bd_dom"/>
</dbReference>
<protein>
    <submittedName>
        <fullName evidence="2">LytTr DNA-binding domain-containing protein</fullName>
    </submittedName>
</protein>
<dbReference type="PANTHER" id="PTHR37299">
    <property type="entry name" value="TRANSCRIPTIONAL REGULATOR-RELATED"/>
    <property type="match status" value="1"/>
</dbReference>
<reference evidence="2 3" key="1">
    <citation type="submission" date="2016-10" db="EMBL/GenBank/DDBJ databases">
        <authorList>
            <person name="de Groot N.N."/>
        </authorList>
    </citation>
    <scope>NUCLEOTIDE SEQUENCE [LARGE SCALE GENOMIC DNA]</scope>
    <source>
        <strain evidence="2 3">DSM 14045</strain>
    </source>
</reference>
<dbReference type="Proteomes" id="UP000183918">
    <property type="component" value="Unassembled WGS sequence"/>
</dbReference>
<dbReference type="AlphaFoldDB" id="A0A1H3G9K0"/>
<dbReference type="EMBL" id="FNPG01000006">
    <property type="protein sequence ID" value="SDY00013.1"/>
    <property type="molecule type" value="Genomic_DNA"/>
</dbReference>
<dbReference type="RefSeq" id="WP_074715878.1">
    <property type="nucleotide sequence ID" value="NZ_FNPG01000006.1"/>
</dbReference>
<sequence length="206" mass="24763">MKILVVGIKDKRFWPLLESFVCNQDNSYKVSIMSENYYEKIFIEEYDIIFLSKHIFEKISIKKKNMIVVDKEKILDFHKVVTFIENYKVQRNRNLRISGKSIFFKNGKVINDIREILFIESKKNRVNFILNISDEELFSYNKLDQIERMLSDYSFVRIHKSYLVNICYIKKIEWGRVILNNGIILPIPKSRYGEIKKKITKEMENL</sequence>
<proteinExistence type="predicted"/>
<dbReference type="Gene3D" id="2.40.50.1020">
    <property type="entry name" value="LytTr DNA-binding domain"/>
    <property type="match status" value="1"/>
</dbReference>
<evidence type="ECO:0000313" key="3">
    <source>
        <dbReference type="Proteomes" id="UP000183918"/>
    </source>
</evidence>
<dbReference type="Pfam" id="PF04397">
    <property type="entry name" value="LytTR"/>
    <property type="match status" value="1"/>
</dbReference>
<dbReference type="GO" id="GO:0000156">
    <property type="term" value="F:phosphorelay response regulator activity"/>
    <property type="evidence" value="ECO:0007669"/>
    <property type="project" value="InterPro"/>
</dbReference>
<dbReference type="InterPro" id="IPR046947">
    <property type="entry name" value="LytR-like"/>
</dbReference>
<accession>A0A1H3G9K0</accession>
<dbReference type="STRING" id="1122142.SAMN02910414_00496"/>
<dbReference type="GO" id="GO:0003677">
    <property type="term" value="F:DNA binding"/>
    <property type="evidence" value="ECO:0007669"/>
    <property type="project" value="UniProtKB-KW"/>
</dbReference>
<dbReference type="PANTHER" id="PTHR37299:SF1">
    <property type="entry name" value="STAGE 0 SPORULATION PROTEIN A HOMOLOG"/>
    <property type="match status" value="1"/>
</dbReference>
<name>A0A1H3G9K0_9FIRM</name>
<keyword evidence="2" id="KW-0238">DNA-binding</keyword>
<feature type="domain" description="HTH LytTR-type" evidence="1">
    <location>
        <begin position="112"/>
        <end position="201"/>
    </location>
</feature>
<gene>
    <name evidence="2" type="ORF">SAMN02910414_00496</name>
</gene>
<dbReference type="PROSITE" id="PS50930">
    <property type="entry name" value="HTH_LYTTR"/>
    <property type="match status" value="1"/>
</dbReference>
<organism evidence="2 3">
    <name type="scientific">Lachnobacterium bovis DSM 14045</name>
    <dbReference type="NCBI Taxonomy" id="1122142"/>
    <lineage>
        <taxon>Bacteria</taxon>
        <taxon>Bacillati</taxon>
        <taxon>Bacillota</taxon>
        <taxon>Clostridia</taxon>
        <taxon>Lachnospirales</taxon>
        <taxon>Lachnospiraceae</taxon>
        <taxon>Lachnobacterium</taxon>
    </lineage>
</organism>
<keyword evidence="3" id="KW-1185">Reference proteome</keyword>